<keyword evidence="4" id="KW-0862">Zinc</keyword>
<feature type="region of interest" description="Disordered" evidence="6">
    <location>
        <begin position="244"/>
        <end position="266"/>
    </location>
</feature>
<keyword evidence="9" id="KW-1185">Reference proteome</keyword>
<protein>
    <submittedName>
        <fullName evidence="7">Uncharacterized protein</fullName>
    </submittedName>
</protein>
<keyword evidence="5" id="KW-0539">Nucleus</keyword>
<keyword evidence="2" id="KW-0479">Metal-binding</keyword>
<evidence type="ECO:0000256" key="3">
    <source>
        <dbReference type="ARBA" id="ARBA00022771"/>
    </source>
</evidence>
<dbReference type="PANTHER" id="PTHR46481:SF10">
    <property type="entry name" value="ZINC FINGER BED DOMAIN-CONTAINING PROTEIN 39"/>
    <property type="match status" value="1"/>
</dbReference>
<evidence type="ECO:0000313" key="8">
    <source>
        <dbReference type="EMBL" id="CAF3705536.1"/>
    </source>
</evidence>
<dbReference type="SUPFAM" id="SSF53098">
    <property type="entry name" value="Ribonuclease H-like"/>
    <property type="match status" value="1"/>
</dbReference>
<feature type="compositionally biased region" description="Basic and acidic residues" evidence="6">
    <location>
        <begin position="257"/>
        <end position="266"/>
    </location>
</feature>
<dbReference type="EMBL" id="CAJNOQ010001913">
    <property type="protein sequence ID" value="CAF0927097.1"/>
    <property type="molecule type" value="Genomic_DNA"/>
</dbReference>
<dbReference type="PANTHER" id="PTHR46481">
    <property type="entry name" value="ZINC FINGER BED DOMAIN-CONTAINING PROTEIN 4"/>
    <property type="match status" value="1"/>
</dbReference>
<dbReference type="InterPro" id="IPR012337">
    <property type="entry name" value="RNaseH-like_sf"/>
</dbReference>
<dbReference type="EMBL" id="CAJOBC010001913">
    <property type="protein sequence ID" value="CAF3705536.1"/>
    <property type="molecule type" value="Genomic_DNA"/>
</dbReference>
<comment type="subcellular location">
    <subcellularLocation>
        <location evidence="1">Nucleus</location>
    </subcellularLocation>
</comment>
<feature type="compositionally biased region" description="Acidic residues" evidence="6">
    <location>
        <begin position="244"/>
        <end position="256"/>
    </location>
</feature>
<dbReference type="Proteomes" id="UP000681722">
    <property type="component" value="Unassembled WGS sequence"/>
</dbReference>
<proteinExistence type="predicted"/>
<dbReference type="OrthoDB" id="10057873at2759"/>
<dbReference type="Proteomes" id="UP000663829">
    <property type="component" value="Unassembled WGS sequence"/>
</dbReference>
<accession>A0A814BED3</accession>
<evidence type="ECO:0000256" key="6">
    <source>
        <dbReference type="SAM" id="MobiDB-lite"/>
    </source>
</evidence>
<dbReference type="GO" id="GO:0005634">
    <property type="term" value="C:nucleus"/>
    <property type="evidence" value="ECO:0007669"/>
    <property type="project" value="UniProtKB-SubCell"/>
</dbReference>
<sequence length="311" mass="35262">MMLIYIADISSSIVVYNNNTISLYNAEKMASTIVEQFFDEIKTYDDGTKSAKCLIGRTIVKQSTTSTYNYGRHVQRKHTKEMDKCKIALETKKSDTSKKQPMIRRSFGQPVNQKYGPHNLRQLELTQMIVQDLIIDLGLPLSIVDHPSFLRAMNTIDPRFSVLSRRVLCRETLPSALEQVMVKVKQACSLHTGDNLRRQLEDAAATFNIEEKVVRIVTDNASNNLKAFEQLVIPGFEVYFEAEDDEDEHDDETDAADCERNDEQNHVNDEEERLCMPCFCYTLQLTVGGGLKECDNAKPALAKVAAIAKLR</sequence>
<gene>
    <name evidence="7" type="ORF">GPM918_LOCUS9977</name>
    <name evidence="8" type="ORF">SRO942_LOCUS9978</name>
</gene>
<reference evidence="7" key="1">
    <citation type="submission" date="2021-02" db="EMBL/GenBank/DDBJ databases">
        <authorList>
            <person name="Nowell W R."/>
        </authorList>
    </citation>
    <scope>NUCLEOTIDE SEQUENCE</scope>
</reference>
<dbReference type="GO" id="GO:0008270">
    <property type="term" value="F:zinc ion binding"/>
    <property type="evidence" value="ECO:0007669"/>
    <property type="project" value="UniProtKB-KW"/>
</dbReference>
<evidence type="ECO:0000313" key="9">
    <source>
        <dbReference type="Proteomes" id="UP000663829"/>
    </source>
</evidence>
<comment type="caution">
    <text evidence="7">The sequence shown here is derived from an EMBL/GenBank/DDBJ whole genome shotgun (WGS) entry which is preliminary data.</text>
</comment>
<dbReference type="InterPro" id="IPR052035">
    <property type="entry name" value="ZnF_BED_domain_contain"/>
</dbReference>
<dbReference type="AlphaFoldDB" id="A0A814BED3"/>
<keyword evidence="3" id="KW-0863">Zinc-finger</keyword>
<evidence type="ECO:0000256" key="5">
    <source>
        <dbReference type="ARBA" id="ARBA00023242"/>
    </source>
</evidence>
<evidence type="ECO:0000313" key="7">
    <source>
        <dbReference type="EMBL" id="CAF0927097.1"/>
    </source>
</evidence>
<organism evidence="7 9">
    <name type="scientific">Didymodactylos carnosus</name>
    <dbReference type="NCBI Taxonomy" id="1234261"/>
    <lineage>
        <taxon>Eukaryota</taxon>
        <taxon>Metazoa</taxon>
        <taxon>Spiralia</taxon>
        <taxon>Gnathifera</taxon>
        <taxon>Rotifera</taxon>
        <taxon>Eurotatoria</taxon>
        <taxon>Bdelloidea</taxon>
        <taxon>Philodinida</taxon>
        <taxon>Philodinidae</taxon>
        <taxon>Didymodactylos</taxon>
    </lineage>
</organism>
<evidence type="ECO:0000256" key="1">
    <source>
        <dbReference type="ARBA" id="ARBA00004123"/>
    </source>
</evidence>
<evidence type="ECO:0000256" key="4">
    <source>
        <dbReference type="ARBA" id="ARBA00022833"/>
    </source>
</evidence>
<name>A0A814BED3_9BILA</name>
<evidence type="ECO:0000256" key="2">
    <source>
        <dbReference type="ARBA" id="ARBA00022723"/>
    </source>
</evidence>